<dbReference type="AlphaFoldDB" id="A0A916QSF7"/>
<dbReference type="EMBL" id="BMKA01000001">
    <property type="protein sequence ID" value="GGA06650.1"/>
    <property type="molecule type" value="Genomic_DNA"/>
</dbReference>
<name>A0A916QSF7_9RHOB</name>
<dbReference type="Proteomes" id="UP000628017">
    <property type="component" value="Unassembled WGS sequence"/>
</dbReference>
<dbReference type="RefSeq" id="WP_188670231.1">
    <property type="nucleotide sequence ID" value="NZ_BMKA01000001.1"/>
</dbReference>
<comment type="caution">
    <text evidence="2">The sequence shown here is derived from an EMBL/GenBank/DDBJ whole genome shotgun (WGS) entry which is preliminary data.</text>
</comment>
<protein>
    <recommendedName>
        <fullName evidence="4">DUF2219 domain-containing protein</fullName>
    </recommendedName>
</protein>
<evidence type="ECO:0000256" key="1">
    <source>
        <dbReference type="SAM" id="SignalP"/>
    </source>
</evidence>
<dbReference type="Pfam" id="PF09982">
    <property type="entry name" value="LpxR"/>
    <property type="match status" value="1"/>
</dbReference>
<proteinExistence type="predicted"/>
<reference evidence="2" key="2">
    <citation type="submission" date="2020-09" db="EMBL/GenBank/DDBJ databases">
        <authorList>
            <person name="Sun Q."/>
            <person name="Zhou Y."/>
        </authorList>
    </citation>
    <scope>NUCLEOTIDE SEQUENCE</scope>
    <source>
        <strain evidence="2">CGMCC 1.15880</strain>
    </source>
</reference>
<keyword evidence="1" id="KW-0732">Signal</keyword>
<reference evidence="2" key="1">
    <citation type="journal article" date="2014" name="Int. J. Syst. Evol. Microbiol.">
        <title>Complete genome sequence of Corynebacterium casei LMG S-19264T (=DSM 44701T), isolated from a smear-ripened cheese.</title>
        <authorList>
            <consortium name="US DOE Joint Genome Institute (JGI-PGF)"/>
            <person name="Walter F."/>
            <person name="Albersmeier A."/>
            <person name="Kalinowski J."/>
            <person name="Ruckert C."/>
        </authorList>
    </citation>
    <scope>NUCLEOTIDE SEQUENCE</scope>
    <source>
        <strain evidence="2">CGMCC 1.15880</strain>
    </source>
</reference>
<feature type="chain" id="PRO_5038077287" description="DUF2219 domain-containing protein" evidence="1">
    <location>
        <begin position="20"/>
        <end position="307"/>
    </location>
</feature>
<evidence type="ECO:0000313" key="3">
    <source>
        <dbReference type="Proteomes" id="UP000628017"/>
    </source>
</evidence>
<evidence type="ECO:0008006" key="4">
    <source>
        <dbReference type="Google" id="ProtNLM"/>
    </source>
</evidence>
<evidence type="ECO:0000313" key="2">
    <source>
        <dbReference type="EMBL" id="GGA06650.1"/>
    </source>
</evidence>
<gene>
    <name evidence="2" type="ORF">GCM10011498_02960</name>
</gene>
<feature type="signal peptide" evidence="1">
    <location>
        <begin position="1"/>
        <end position="19"/>
    </location>
</feature>
<organism evidence="2 3">
    <name type="scientific">Neptunicoccus cionae</name>
    <dbReference type="NCBI Taxonomy" id="2035344"/>
    <lineage>
        <taxon>Bacteria</taxon>
        <taxon>Pseudomonadati</taxon>
        <taxon>Pseudomonadota</taxon>
        <taxon>Alphaproteobacteria</taxon>
        <taxon>Rhodobacterales</taxon>
        <taxon>Paracoccaceae</taxon>
        <taxon>Neptunicoccus</taxon>
    </lineage>
</organism>
<dbReference type="InterPro" id="IPR018707">
    <property type="entry name" value="LpxR"/>
</dbReference>
<dbReference type="InterPro" id="IPR037107">
    <property type="entry name" value="Put_OMP_sf"/>
</dbReference>
<dbReference type="Gene3D" id="2.40.128.140">
    <property type="entry name" value="Outer membrane protein"/>
    <property type="match status" value="1"/>
</dbReference>
<keyword evidence="3" id="KW-1185">Reference proteome</keyword>
<accession>A0A916QSF7</accession>
<sequence length="307" mass="33521">MRVAILAALGVMHAGLAQAEGFAWPKLDNIVGVSRLFNNDFLGDGNDRWRTGSYEVSVTFGEQVLDGMPSGPFSLMQYRLRSEIIAPADLSATTAFPDRAYAGVIGLGAFTHYEKCGYNLSYGGELVFVGPSTGVGRFQRWAHKQIGAQQPNMLGEQLGDHVYPTLQGEISKDFRAGDTLFRPFAEAQAGVESYARVGVDAVFGKNLSRNFFVREPITGQLVTNVRSSDDRSFGFMMGGDVAYVGDSKLLPESRGYTVESFRPRARAGFVYEGESAGLFYGLTWLGKEFEGQSDSQVTGSLNVKFNF</sequence>